<evidence type="ECO:0000256" key="8">
    <source>
        <dbReference type="ARBA" id="ARBA00047417"/>
    </source>
</evidence>
<comment type="caution">
    <text evidence="12">The sequence shown here is derived from an EMBL/GenBank/DDBJ whole genome shotgun (WGS) entry which is preliminary data.</text>
</comment>
<comment type="PTM">
    <text evidence="11">Cleaved by autocatalysis into a large and a small subunit.</text>
</comment>
<dbReference type="UniPathway" id="UPA00204"/>
<comment type="catalytic activity">
    <reaction evidence="8 11">
        <text>an N-terminal (5-L-glutamyl)-[peptide] + an alpha-amino acid = 5-L-glutamyl amino acid + an N-terminal L-alpha-aminoacyl-[peptide]</text>
        <dbReference type="Rhea" id="RHEA:23904"/>
        <dbReference type="Rhea" id="RHEA-COMP:9780"/>
        <dbReference type="Rhea" id="RHEA-COMP:9795"/>
        <dbReference type="ChEBI" id="CHEBI:77644"/>
        <dbReference type="ChEBI" id="CHEBI:78597"/>
        <dbReference type="ChEBI" id="CHEBI:78599"/>
        <dbReference type="ChEBI" id="CHEBI:78608"/>
        <dbReference type="EC" id="2.3.2.2"/>
    </reaction>
</comment>
<keyword evidence="5 11" id="KW-0378">Hydrolase</keyword>
<dbReference type="MEROPS" id="T03.001"/>
<evidence type="ECO:0000256" key="11">
    <source>
        <dbReference type="RuleBase" id="RU368036"/>
    </source>
</evidence>
<evidence type="ECO:0000313" key="12">
    <source>
        <dbReference type="EMBL" id="EKO14702.1"/>
    </source>
</evidence>
<dbReference type="NCBIfam" id="TIGR00066">
    <property type="entry name" value="g_glut_trans"/>
    <property type="match status" value="1"/>
</dbReference>
<organism evidence="12 13">
    <name type="scientific">Leptospira kirschneri str. H1</name>
    <dbReference type="NCBI Taxonomy" id="1049966"/>
    <lineage>
        <taxon>Bacteria</taxon>
        <taxon>Pseudomonadati</taxon>
        <taxon>Spirochaetota</taxon>
        <taxon>Spirochaetia</taxon>
        <taxon>Leptospirales</taxon>
        <taxon>Leptospiraceae</taxon>
        <taxon>Leptospira</taxon>
    </lineage>
</organism>
<dbReference type="AlphaFoldDB" id="A0A0E2B1R6"/>
<dbReference type="InterPro" id="IPR051792">
    <property type="entry name" value="GGT_bact"/>
</dbReference>
<reference evidence="12 13" key="1">
    <citation type="submission" date="2012-10" db="EMBL/GenBank/DDBJ databases">
        <authorList>
            <person name="Harkins D.M."/>
            <person name="Durkin A.S."/>
            <person name="Brinkac L.M."/>
            <person name="Selengut J.D."/>
            <person name="Sanka R."/>
            <person name="DePew J."/>
            <person name="Purushe J."/>
            <person name="Peacock S.J."/>
            <person name="Thaipadungpanit J."/>
            <person name="Wuthiekanun V.W."/>
            <person name="Day N.P."/>
            <person name="Vinetz J.M."/>
            <person name="Sutton G.G."/>
            <person name="Nelson W.C."/>
            <person name="Fouts D.E."/>
        </authorList>
    </citation>
    <scope>NUCLEOTIDE SEQUENCE [LARGE SCALE GENOMIC DNA]</scope>
    <source>
        <strain evidence="12 13">H1</strain>
    </source>
</reference>
<dbReference type="InterPro" id="IPR043137">
    <property type="entry name" value="GGT_ssub_C"/>
</dbReference>
<dbReference type="InterPro" id="IPR029055">
    <property type="entry name" value="Ntn_hydrolases_N"/>
</dbReference>
<keyword evidence="4 11" id="KW-0808">Transferase</keyword>
<protein>
    <recommendedName>
        <fullName evidence="11">Glutathione hydrolase proenzyme</fullName>
        <ecNumber evidence="11">2.3.2.2</ecNumber>
        <ecNumber evidence="11">3.4.19.13</ecNumber>
    </recommendedName>
    <component>
        <recommendedName>
            <fullName evidence="11">Glutathione hydrolase large chain</fullName>
        </recommendedName>
    </component>
    <component>
        <recommendedName>
            <fullName evidence="11">Glutathione hydrolase small chain</fullName>
        </recommendedName>
    </component>
</protein>
<evidence type="ECO:0000256" key="9">
    <source>
        <dbReference type="PIRSR" id="PIRSR600101-1"/>
    </source>
</evidence>
<keyword evidence="7 11" id="KW-0012">Acyltransferase</keyword>
<feature type="active site" description="Nucleophile" evidence="9">
    <location>
        <position position="389"/>
    </location>
</feature>
<evidence type="ECO:0000313" key="13">
    <source>
        <dbReference type="Proteomes" id="UP000006253"/>
    </source>
</evidence>
<dbReference type="EMBL" id="AHMY02000051">
    <property type="protein sequence ID" value="EKO14702.1"/>
    <property type="molecule type" value="Genomic_DNA"/>
</dbReference>
<comment type="subunit">
    <text evidence="11">This enzyme consists of two polypeptide chains, which are synthesized in precursor form from a single polypeptide.</text>
</comment>
<dbReference type="GO" id="GO:0006750">
    <property type="term" value="P:glutathione biosynthetic process"/>
    <property type="evidence" value="ECO:0007669"/>
    <property type="project" value="UniProtKB-KW"/>
</dbReference>
<dbReference type="SUPFAM" id="SSF56235">
    <property type="entry name" value="N-terminal nucleophile aminohydrolases (Ntn hydrolases)"/>
    <property type="match status" value="1"/>
</dbReference>
<feature type="binding site" evidence="10">
    <location>
        <position position="119"/>
    </location>
    <ligand>
        <name>L-glutamate</name>
        <dbReference type="ChEBI" id="CHEBI:29985"/>
    </ligand>
</feature>
<evidence type="ECO:0000256" key="3">
    <source>
        <dbReference type="ARBA" id="ARBA00009381"/>
    </source>
</evidence>
<evidence type="ECO:0000256" key="2">
    <source>
        <dbReference type="ARBA" id="ARBA00001089"/>
    </source>
</evidence>
<comment type="catalytic activity">
    <reaction evidence="2 11">
        <text>glutathione + H2O = L-cysteinylglycine + L-glutamate</text>
        <dbReference type="Rhea" id="RHEA:28807"/>
        <dbReference type="ChEBI" id="CHEBI:15377"/>
        <dbReference type="ChEBI" id="CHEBI:29985"/>
        <dbReference type="ChEBI" id="CHEBI:57925"/>
        <dbReference type="ChEBI" id="CHEBI:61694"/>
        <dbReference type="EC" id="3.4.19.13"/>
    </reaction>
</comment>
<dbReference type="InterPro" id="IPR000101">
    <property type="entry name" value="GGT_peptidase"/>
</dbReference>
<dbReference type="GO" id="GO:0036374">
    <property type="term" value="F:glutathione hydrolase activity"/>
    <property type="evidence" value="ECO:0007669"/>
    <property type="project" value="UniProtKB-UniRule"/>
</dbReference>
<dbReference type="Pfam" id="PF01019">
    <property type="entry name" value="G_glu_transpept"/>
    <property type="match status" value="1"/>
</dbReference>
<evidence type="ECO:0000256" key="4">
    <source>
        <dbReference type="ARBA" id="ARBA00022679"/>
    </source>
</evidence>
<evidence type="ECO:0000256" key="1">
    <source>
        <dbReference type="ARBA" id="ARBA00001049"/>
    </source>
</evidence>
<sequence length="577" mass="63490">MKQITIRIFLILLLFSCRENSLLIEGKKISTDLLVVPSHQKTHTDYFSESKNLMISSDSPEATQAGIEVGALGGNVVDVVVATSFAISVTRPHSTGLGGGGFLILYLKEFPEPIAFDFRERAPNTSSRDMYKLKPKEDSLLGFRAVGVPGNVAGLVQIQRRFGKLPLKTVISPSIRLAENGFPVYPDLQSAIQKSSKDMSEEMKNIFLPKGKIPELNSILVQKDLANSLRLISETGDKEFYHGKIANSIVNAMKKNDGLITLQDLSGYKVIEKKTVHTTYHDYTIYTMPPPSSGVHLLTMLSMVETKPLKETYEKDPVLYYHFIVEAMRRGYADRAMLGGDPAFTKIPIERLVSKKYAEEKISDFNSKTASSSSSFLKTLNFGVESPQTTHISVMDREGNSVSTTQSINFRFGASVVAPGTGIVLNDTMDDFSRAPGEPNVYGLIGAEANSILPKKTPLSSMSPTIVFKNKEPFLVTGAPGGSYIVNAVLQSLIYNLDFNLTLYESVARGRIHHQFFPDAVFIEKSVNERNVFDGLSSKKHDLRIAPNFAKLFSVKRENGMLYGACDPRGEGATGGL</sequence>
<feature type="binding site" evidence="10">
    <location>
        <begin position="407"/>
        <end position="409"/>
    </location>
    <ligand>
        <name>L-glutamate</name>
        <dbReference type="ChEBI" id="CHEBI:29985"/>
    </ligand>
</feature>
<dbReference type="EC" id="2.3.2.2" evidence="11"/>
<dbReference type="PANTHER" id="PTHR43199">
    <property type="entry name" value="GLUTATHIONE HYDROLASE"/>
    <property type="match status" value="1"/>
</dbReference>
<evidence type="ECO:0000256" key="7">
    <source>
        <dbReference type="ARBA" id="ARBA00023315"/>
    </source>
</evidence>
<comment type="catalytic activity">
    <reaction evidence="1 11">
        <text>an S-substituted glutathione + H2O = an S-substituted L-cysteinylglycine + L-glutamate</text>
        <dbReference type="Rhea" id="RHEA:59468"/>
        <dbReference type="ChEBI" id="CHEBI:15377"/>
        <dbReference type="ChEBI" id="CHEBI:29985"/>
        <dbReference type="ChEBI" id="CHEBI:90779"/>
        <dbReference type="ChEBI" id="CHEBI:143103"/>
        <dbReference type="EC" id="3.4.19.13"/>
    </reaction>
</comment>
<keyword evidence="6 11" id="KW-0865">Zymogen</keyword>
<dbReference type="PANTHER" id="PTHR43199:SF1">
    <property type="entry name" value="GLUTATHIONE HYDROLASE PROENZYME"/>
    <property type="match status" value="1"/>
</dbReference>
<feature type="binding site" evidence="10">
    <location>
        <begin position="460"/>
        <end position="461"/>
    </location>
    <ligand>
        <name>L-glutamate</name>
        <dbReference type="ChEBI" id="CHEBI:29985"/>
    </ligand>
</feature>
<dbReference type="Gene3D" id="1.10.246.130">
    <property type="match status" value="1"/>
</dbReference>
<evidence type="ECO:0000256" key="6">
    <source>
        <dbReference type="ARBA" id="ARBA00023145"/>
    </source>
</evidence>
<keyword evidence="11" id="KW-0317">Glutathione biosynthesis</keyword>
<dbReference type="Gene3D" id="3.60.20.40">
    <property type="match status" value="1"/>
</dbReference>
<accession>A0A0E2B1R6</accession>
<name>A0A0E2B1R6_9LEPT</name>
<comment type="pathway">
    <text evidence="11">Sulfur metabolism; glutathione metabolism.</text>
</comment>
<dbReference type="GO" id="GO:0103068">
    <property type="term" value="F:leukotriene C4 gamma-glutamyl transferase activity"/>
    <property type="evidence" value="ECO:0007669"/>
    <property type="project" value="UniProtKB-EC"/>
</dbReference>
<dbReference type="PRINTS" id="PR01210">
    <property type="entry name" value="GGTRANSPTASE"/>
</dbReference>
<feature type="binding site" evidence="10">
    <location>
        <position position="431"/>
    </location>
    <ligand>
        <name>L-glutamate</name>
        <dbReference type="ChEBI" id="CHEBI:29985"/>
    </ligand>
</feature>
<dbReference type="RefSeq" id="WP_000809984.1">
    <property type="nucleotide sequence ID" value="NZ_AHMY02000051.1"/>
</dbReference>
<evidence type="ECO:0000256" key="5">
    <source>
        <dbReference type="ARBA" id="ARBA00022801"/>
    </source>
</evidence>
<gene>
    <name evidence="12" type="primary">ggt</name>
    <name evidence="12" type="ORF">LEP1GSC081_1618</name>
</gene>
<dbReference type="Proteomes" id="UP000006253">
    <property type="component" value="Unassembled WGS sequence"/>
</dbReference>
<dbReference type="EC" id="3.4.19.13" evidence="11"/>
<proteinExistence type="inferred from homology"/>
<evidence type="ECO:0000256" key="10">
    <source>
        <dbReference type="PIRSR" id="PIRSR600101-2"/>
    </source>
</evidence>
<dbReference type="InterPro" id="IPR043138">
    <property type="entry name" value="GGT_lsub"/>
</dbReference>
<comment type="similarity">
    <text evidence="3 11">Belongs to the gamma-glutamyltransferase family.</text>
</comment>
<feature type="binding site" evidence="10">
    <location>
        <position position="482"/>
    </location>
    <ligand>
        <name>L-glutamate</name>
        <dbReference type="ChEBI" id="CHEBI:29985"/>
    </ligand>
</feature>
<dbReference type="GO" id="GO:0006751">
    <property type="term" value="P:glutathione catabolic process"/>
    <property type="evidence" value="ECO:0007669"/>
    <property type="project" value="UniProtKB-UniRule"/>
</dbReference>